<dbReference type="Proteomes" id="UP000054771">
    <property type="component" value="Unassembled WGS sequence"/>
</dbReference>
<dbReference type="OrthoDB" id="2245989at2759"/>
<dbReference type="OMA" id="MDSHYLI"/>
<keyword evidence="3" id="KW-1185">Reference proteome</keyword>
<reference evidence="3" key="1">
    <citation type="journal article" date="2016" name="Genome Announc.">
        <title>Draft genome sequences of fungus Aspergillus calidoustus.</title>
        <authorList>
            <person name="Horn F."/>
            <person name="Linde J."/>
            <person name="Mattern D.J."/>
            <person name="Walther G."/>
            <person name="Guthke R."/>
            <person name="Scherlach K."/>
            <person name="Martin K."/>
            <person name="Brakhage A.A."/>
            <person name="Petzke L."/>
            <person name="Valiante V."/>
        </authorList>
    </citation>
    <scope>NUCLEOTIDE SEQUENCE [LARGE SCALE GENOMIC DNA]</scope>
    <source>
        <strain evidence="3">SF006504</strain>
    </source>
</reference>
<feature type="compositionally biased region" description="Basic and acidic residues" evidence="1">
    <location>
        <begin position="19"/>
        <end position="40"/>
    </location>
</feature>
<dbReference type="PANTHER" id="PTHR38116:SF1">
    <property type="entry name" value="BZIP DOMAIN-CONTAINING PROTEIN"/>
    <property type="match status" value="1"/>
</dbReference>
<dbReference type="Pfam" id="PF11905">
    <property type="entry name" value="DUF3425"/>
    <property type="match status" value="1"/>
</dbReference>
<dbReference type="InterPro" id="IPR021833">
    <property type="entry name" value="DUF3425"/>
</dbReference>
<evidence type="ECO:0000313" key="2">
    <source>
        <dbReference type="EMBL" id="CEN60386.1"/>
    </source>
</evidence>
<dbReference type="CDD" id="cd14688">
    <property type="entry name" value="bZIP_YAP"/>
    <property type="match status" value="1"/>
</dbReference>
<evidence type="ECO:0000256" key="1">
    <source>
        <dbReference type="SAM" id="MobiDB-lite"/>
    </source>
</evidence>
<name>A0A0U5CNF0_ASPCI</name>
<proteinExistence type="predicted"/>
<dbReference type="EMBL" id="CDMC01000002">
    <property type="protein sequence ID" value="CEN60386.1"/>
    <property type="molecule type" value="Genomic_DNA"/>
</dbReference>
<dbReference type="PANTHER" id="PTHR38116">
    <property type="entry name" value="CHROMOSOME 7, WHOLE GENOME SHOTGUN SEQUENCE"/>
    <property type="match status" value="1"/>
</dbReference>
<dbReference type="STRING" id="454130.A0A0U5CNF0"/>
<feature type="region of interest" description="Disordered" evidence="1">
    <location>
        <begin position="1"/>
        <end position="75"/>
    </location>
</feature>
<evidence type="ECO:0008006" key="4">
    <source>
        <dbReference type="Google" id="ProtNLM"/>
    </source>
</evidence>
<protein>
    <recommendedName>
        <fullName evidence="4">BZIP domain-containing protein</fullName>
    </recommendedName>
</protein>
<organism evidence="2 3">
    <name type="scientific">Aspergillus calidoustus</name>
    <dbReference type="NCBI Taxonomy" id="454130"/>
    <lineage>
        <taxon>Eukaryota</taxon>
        <taxon>Fungi</taxon>
        <taxon>Dikarya</taxon>
        <taxon>Ascomycota</taxon>
        <taxon>Pezizomycotina</taxon>
        <taxon>Eurotiomycetes</taxon>
        <taxon>Eurotiomycetidae</taxon>
        <taxon>Eurotiales</taxon>
        <taxon>Aspergillaceae</taxon>
        <taxon>Aspergillus</taxon>
        <taxon>Aspergillus subgen. Nidulantes</taxon>
    </lineage>
</organism>
<gene>
    <name evidence="2" type="ORF">ASPCAL02826</name>
</gene>
<evidence type="ECO:0000313" key="3">
    <source>
        <dbReference type="Proteomes" id="UP000054771"/>
    </source>
</evidence>
<dbReference type="AlphaFoldDB" id="A0A0U5CNF0"/>
<sequence length="313" mass="35717">MSAEHIPLQLMPQQLQAGKGDDWTGKSDPRERKKLQDRINQRISRQRKRARAVPYPAPSARDHCTDISPTSRHSTTFDPNTLLQLHDNGLPFIDDLSSFTACRPDSEETQQLINRFSAWISQRYLQGCLETETLPSLVQFNTTRSFVANAQTLGYTSWLMSPSARSHFSPADLNKSLSNSLPASLRPTALQCSVPHHPWIDLLPVSELRDNLLRQGETTYDARQLCRDMRGFQAVSSGYGGVIVWGDPWDPEGWEVTEAFAQKWPWVVRGNRSLLQSSNHWRAKRHESALHFQCHMVNNLGEHPRVQEIREDV</sequence>
<accession>A0A0U5CNF0</accession>